<keyword evidence="3 4" id="KW-0288">FMN</keyword>
<evidence type="ECO:0000256" key="2">
    <source>
        <dbReference type="ARBA" id="ARBA00023239"/>
    </source>
</evidence>
<dbReference type="PANTHER" id="PTHR14359:SF6">
    <property type="entry name" value="PHOSPHOPANTOTHENOYLCYSTEINE DECARBOXYLASE"/>
    <property type="match status" value="1"/>
</dbReference>
<protein>
    <recommendedName>
        <fullName evidence="3">Coenzyme A biosynthesis bifunctional protein CoaBC</fullName>
    </recommendedName>
    <alternativeName>
        <fullName evidence="3">DNA/pantothenate metabolism flavoprotein</fullName>
    </alternativeName>
    <alternativeName>
        <fullName evidence="3">Phosphopantothenoylcysteine synthetase/decarboxylase</fullName>
        <shortName evidence="3">PPCS-PPCDC</shortName>
    </alternativeName>
    <domain>
        <recommendedName>
            <fullName evidence="3">Phosphopantothenoylcysteine decarboxylase</fullName>
            <shortName evidence="3">PPC decarboxylase</shortName>
            <shortName evidence="3">PPC-DC</shortName>
            <ecNumber evidence="3">4.1.1.36</ecNumber>
        </recommendedName>
        <alternativeName>
            <fullName evidence="3">CoaC</fullName>
        </alternativeName>
    </domain>
    <domain>
        <recommendedName>
            <fullName evidence="3">Phosphopantothenate--cysteine ligase</fullName>
            <ecNumber evidence="3">6.3.2.5</ecNumber>
        </recommendedName>
        <alternativeName>
            <fullName evidence="3">CoaB</fullName>
        </alternativeName>
        <alternativeName>
            <fullName evidence="3">Phosphopantothenoylcysteine synthetase</fullName>
            <shortName evidence="3">PPC synthetase</shortName>
            <shortName evidence="3">PPC-S</shortName>
        </alternativeName>
    </domain>
</protein>
<feature type="region of interest" description="Phosphopantothenate--cysteine ligase" evidence="3">
    <location>
        <begin position="192"/>
        <end position="402"/>
    </location>
</feature>
<comment type="similarity">
    <text evidence="3 4">In the N-terminal section; belongs to the HFCD (homo-oligomeric flavin containing Cys decarboxylase) superfamily.</text>
</comment>
<feature type="binding site" evidence="3">
    <location>
        <position position="290"/>
    </location>
    <ligand>
        <name>CTP</name>
        <dbReference type="ChEBI" id="CHEBI:37563"/>
    </ligand>
</feature>
<comment type="cofactor">
    <cofactor evidence="3">
        <name>FMN</name>
        <dbReference type="ChEBI" id="CHEBI:58210"/>
    </cofactor>
    <text evidence="3">Binds 1 FMN per subunit.</text>
</comment>
<comment type="similarity">
    <text evidence="3 4">In the C-terminal section; belongs to the PPC synthetase family.</text>
</comment>
<dbReference type="InterPro" id="IPR035929">
    <property type="entry name" value="CoaB-like_sf"/>
</dbReference>
<dbReference type="GO" id="GO:0004632">
    <property type="term" value="F:phosphopantothenate--cysteine ligase activity"/>
    <property type="evidence" value="ECO:0007669"/>
    <property type="project" value="UniProtKB-EC"/>
</dbReference>
<feature type="binding site" evidence="3">
    <location>
        <position position="339"/>
    </location>
    <ligand>
        <name>CTP</name>
        <dbReference type="ChEBI" id="CHEBI:37563"/>
    </ligand>
</feature>
<dbReference type="Pfam" id="PF04127">
    <property type="entry name" value="DFP"/>
    <property type="match status" value="1"/>
</dbReference>
<evidence type="ECO:0000256" key="3">
    <source>
        <dbReference type="HAMAP-Rule" id="MF_02225"/>
    </source>
</evidence>
<evidence type="ECO:0000256" key="4">
    <source>
        <dbReference type="RuleBase" id="RU364078"/>
    </source>
</evidence>
<feature type="domain" description="DNA/pantothenate metabolism flavoprotein C-terminal" evidence="6">
    <location>
        <begin position="188"/>
        <end position="396"/>
    </location>
</feature>
<dbReference type="InterPro" id="IPR036551">
    <property type="entry name" value="Flavin_trans-like"/>
</dbReference>
<evidence type="ECO:0000256" key="1">
    <source>
        <dbReference type="ARBA" id="ARBA00022793"/>
    </source>
</evidence>
<feature type="binding site" evidence="3">
    <location>
        <position position="343"/>
    </location>
    <ligand>
        <name>CTP</name>
        <dbReference type="ChEBI" id="CHEBI:37563"/>
    </ligand>
</feature>
<feature type="region of interest" description="Phosphopantothenoylcysteine decarboxylase" evidence="3">
    <location>
        <begin position="1"/>
        <end position="191"/>
    </location>
</feature>
<name>A0ABY4SSX5_9ENTR</name>
<comment type="pathway">
    <text evidence="3 4">Cofactor biosynthesis; coenzyme A biosynthesis; CoA from (R)-pantothenate: step 3/5.</text>
</comment>
<comment type="pathway">
    <text evidence="3 4">Cofactor biosynthesis; coenzyme A biosynthesis; CoA from (R)-pantothenate: step 2/5.</text>
</comment>
<dbReference type="Proteomes" id="UP001056834">
    <property type="component" value="Chromosome"/>
</dbReference>
<keyword evidence="2 3" id="KW-0456">Lyase</keyword>
<dbReference type="HAMAP" id="MF_02225">
    <property type="entry name" value="CoaBC"/>
    <property type="match status" value="1"/>
</dbReference>
<sequence>MAGLIDKHIILGISGGIAAYKTIDLVRYLKEQGSDVKVIMTKSAKKFVAPLSLQTISRHPVLDNFLSTQTESSMPHIALGKWADLVLIAPATANLLARLAVGLANDLLCSLCLATTAPIAVAPAMNQQMYKAIATQTNLNTLRDRGVLIWGPDYGHQACDDIGYGRMIDPKVLVEYINHYFSHDDSLNHLNIMITAGPTHEALDPIRFFTNYSSGKMGFAIAQAAADKGAKVTLITGPVHLSTPIRVRRIDVISALDMKSAVMQEIKNQHIFIGCAAVSDYRIYHSSLEKIKKDKDILKLVMVKNPDIVSEVGSLIEKRPYVVGFAAESKNIQQHAKDKRISKHLDLICANDISYLNQGFNSDNNSLYLFWNKGSVILPLRKKRVLAQQLIREIINLYNENN</sequence>
<evidence type="ECO:0000259" key="6">
    <source>
        <dbReference type="Pfam" id="PF04127"/>
    </source>
</evidence>
<dbReference type="InterPro" id="IPR005252">
    <property type="entry name" value="CoaBC"/>
</dbReference>
<dbReference type="EC" id="6.3.2.5" evidence="3"/>
<dbReference type="EMBL" id="CP097762">
    <property type="protein sequence ID" value="URJ25079.1"/>
    <property type="molecule type" value="Genomic_DNA"/>
</dbReference>
<keyword evidence="3 4" id="KW-0285">Flavoprotein</keyword>
<comment type="catalytic activity">
    <reaction evidence="3 4">
        <text>N-[(R)-4-phosphopantothenoyl]-L-cysteine + H(+) = (R)-4'-phosphopantetheine + CO2</text>
        <dbReference type="Rhea" id="RHEA:16793"/>
        <dbReference type="ChEBI" id="CHEBI:15378"/>
        <dbReference type="ChEBI" id="CHEBI:16526"/>
        <dbReference type="ChEBI" id="CHEBI:59458"/>
        <dbReference type="ChEBI" id="CHEBI:61723"/>
        <dbReference type="EC" id="4.1.1.36"/>
    </reaction>
</comment>
<dbReference type="GO" id="GO:0004633">
    <property type="term" value="F:phosphopantothenoylcysteine decarboxylase activity"/>
    <property type="evidence" value="ECO:0007669"/>
    <property type="project" value="UniProtKB-EC"/>
</dbReference>
<dbReference type="NCBIfam" id="TIGR00521">
    <property type="entry name" value="coaBC_dfp"/>
    <property type="match status" value="1"/>
</dbReference>
<organism evidence="7 8">
    <name type="scientific">Candidatus Blochmannia ocreatus</name>
    <name type="common">nom. nud.</name>
    <dbReference type="NCBI Taxonomy" id="251538"/>
    <lineage>
        <taxon>Bacteria</taxon>
        <taxon>Pseudomonadati</taxon>
        <taxon>Pseudomonadota</taxon>
        <taxon>Gammaproteobacteria</taxon>
        <taxon>Enterobacterales</taxon>
        <taxon>Enterobacteriaceae</taxon>
        <taxon>ant endosymbionts</taxon>
        <taxon>Candidatus Blochmanniella</taxon>
    </lineage>
</organism>
<dbReference type="EC" id="4.1.1.36" evidence="3"/>
<feature type="binding site" evidence="3">
    <location>
        <begin position="274"/>
        <end position="276"/>
    </location>
    <ligand>
        <name>CTP</name>
        <dbReference type="ChEBI" id="CHEBI:37563"/>
    </ligand>
</feature>
<proteinExistence type="inferred from homology"/>
<feature type="binding site" evidence="3">
    <location>
        <position position="325"/>
    </location>
    <ligand>
        <name>CTP</name>
        <dbReference type="ChEBI" id="CHEBI:37563"/>
    </ligand>
</feature>
<feature type="binding site" evidence="3">
    <location>
        <begin position="306"/>
        <end position="309"/>
    </location>
    <ligand>
        <name>CTP</name>
        <dbReference type="ChEBI" id="CHEBI:37563"/>
    </ligand>
</feature>
<dbReference type="Gene3D" id="3.40.50.1950">
    <property type="entry name" value="Flavin prenyltransferase-like"/>
    <property type="match status" value="1"/>
</dbReference>
<feature type="active site" description="Proton donor" evidence="3">
    <location>
        <position position="159"/>
    </location>
</feature>
<dbReference type="Pfam" id="PF02441">
    <property type="entry name" value="Flavoprotein"/>
    <property type="match status" value="1"/>
</dbReference>
<keyword evidence="3" id="KW-0479">Metal-binding</keyword>
<dbReference type="Gene3D" id="3.40.50.10300">
    <property type="entry name" value="CoaB-like"/>
    <property type="match status" value="1"/>
</dbReference>
<keyword evidence="3" id="KW-0460">Magnesium</keyword>
<comment type="cofactor">
    <cofactor evidence="3">
        <name>Mg(2+)</name>
        <dbReference type="ChEBI" id="CHEBI:18420"/>
    </cofactor>
</comment>
<keyword evidence="3" id="KW-0511">Multifunctional enzyme</keyword>
<evidence type="ECO:0000259" key="5">
    <source>
        <dbReference type="Pfam" id="PF02441"/>
    </source>
</evidence>
<feature type="binding site" evidence="3">
    <location>
        <position position="280"/>
    </location>
    <ligand>
        <name>CTP</name>
        <dbReference type="ChEBI" id="CHEBI:37563"/>
    </ligand>
</feature>
<comment type="catalytic activity">
    <reaction evidence="3 4">
        <text>(R)-4'-phosphopantothenate + L-cysteine + CTP = N-[(R)-4-phosphopantothenoyl]-L-cysteine + CMP + diphosphate + H(+)</text>
        <dbReference type="Rhea" id="RHEA:19397"/>
        <dbReference type="ChEBI" id="CHEBI:10986"/>
        <dbReference type="ChEBI" id="CHEBI:15378"/>
        <dbReference type="ChEBI" id="CHEBI:33019"/>
        <dbReference type="ChEBI" id="CHEBI:35235"/>
        <dbReference type="ChEBI" id="CHEBI:37563"/>
        <dbReference type="ChEBI" id="CHEBI:59458"/>
        <dbReference type="ChEBI" id="CHEBI:60377"/>
        <dbReference type="EC" id="6.3.2.5"/>
    </reaction>
</comment>
<keyword evidence="1 3" id="KW-0210">Decarboxylase</keyword>
<comment type="function">
    <text evidence="4">Catalyzes two steps in the biosynthesis of coenzyme A. In the first step cysteine is conjugated to 4'-phosphopantothenate to form 4-phosphopantothenoylcysteine, in the latter compound is decarboxylated to form 4'-phosphopantotheine.</text>
</comment>
<comment type="function">
    <text evidence="3">Catalyzes two sequential steps in the biosynthesis of coenzyme A. In the first step cysteine is conjugated to 4'-phosphopantothenate to form 4-phosphopantothenoylcysteine. In the second step the latter compound is decarboxylated to form 4'-phosphopantotheine.</text>
</comment>
<gene>
    <name evidence="3 7" type="primary">coaBC</name>
    <name evidence="7" type="ORF">M9405_03010</name>
</gene>
<keyword evidence="8" id="KW-1185">Reference proteome</keyword>
<feature type="domain" description="Flavoprotein" evidence="5">
    <location>
        <begin position="7"/>
        <end position="174"/>
    </location>
</feature>
<keyword evidence="3 4" id="KW-0436">Ligase</keyword>
<dbReference type="SUPFAM" id="SSF52507">
    <property type="entry name" value="Homo-oligomeric flavin-containing Cys decarboxylases, HFCD"/>
    <property type="match status" value="1"/>
</dbReference>
<evidence type="ECO:0000313" key="8">
    <source>
        <dbReference type="Proteomes" id="UP001056834"/>
    </source>
</evidence>
<reference evidence="7" key="1">
    <citation type="submission" date="2022-05" db="EMBL/GenBank/DDBJ databases">
        <title>Impact of host demography and evolutionary history on endosymbiont molecular evolution: a test in carpenter ants (Genus Camponotus) and their Blochmannia endosymbionts.</title>
        <authorList>
            <person name="Manthey J.D."/>
            <person name="Giron J.C."/>
            <person name="Hruska J.P."/>
        </authorList>
    </citation>
    <scope>NUCLEOTIDE SEQUENCE</scope>
    <source>
        <strain evidence="7">C-006</strain>
    </source>
</reference>
<dbReference type="InterPro" id="IPR003382">
    <property type="entry name" value="Flavoprotein"/>
</dbReference>
<dbReference type="InterPro" id="IPR007085">
    <property type="entry name" value="DNA/pantothenate-metab_flavo_C"/>
</dbReference>
<dbReference type="PANTHER" id="PTHR14359">
    <property type="entry name" value="HOMO-OLIGOMERIC FLAVIN CONTAINING CYS DECARBOXYLASE FAMILY"/>
    <property type="match status" value="1"/>
</dbReference>
<dbReference type="SUPFAM" id="SSF102645">
    <property type="entry name" value="CoaB-like"/>
    <property type="match status" value="1"/>
</dbReference>
<dbReference type="RefSeq" id="WP_250223210.1">
    <property type="nucleotide sequence ID" value="NZ_CP097762.1"/>
</dbReference>
<accession>A0ABY4SSX5</accession>
<evidence type="ECO:0000313" key="7">
    <source>
        <dbReference type="EMBL" id="URJ25079.1"/>
    </source>
</evidence>